<protein>
    <submittedName>
        <fullName evidence="1">Uncharacterized protein</fullName>
    </submittedName>
</protein>
<proteinExistence type="predicted"/>
<evidence type="ECO:0000313" key="2">
    <source>
        <dbReference type="Proteomes" id="UP001142078"/>
    </source>
</evidence>
<dbReference type="RefSeq" id="WP_042679098.1">
    <property type="nucleotide sequence ID" value="NZ_CABKTM010000011.1"/>
</dbReference>
<keyword evidence="2" id="KW-1185">Reference proteome</keyword>
<name>A0A9X2S598_9FIRM</name>
<organism evidence="1 2">
    <name type="scientific">Anaerosalibacter massiliensis</name>
    <dbReference type="NCBI Taxonomy" id="1347392"/>
    <lineage>
        <taxon>Bacteria</taxon>
        <taxon>Bacillati</taxon>
        <taxon>Bacillota</taxon>
        <taxon>Tissierellia</taxon>
        <taxon>Tissierellales</taxon>
        <taxon>Sporanaerobacteraceae</taxon>
        <taxon>Anaerosalibacter</taxon>
    </lineage>
</organism>
<accession>A0A9X2S598</accession>
<evidence type="ECO:0000313" key="1">
    <source>
        <dbReference type="EMBL" id="MCR2044385.1"/>
    </source>
</evidence>
<reference evidence="1" key="1">
    <citation type="submission" date="2022-07" db="EMBL/GenBank/DDBJ databases">
        <title>Enhanced cultured diversity of the mouse gut microbiota enables custom-made synthetic communities.</title>
        <authorList>
            <person name="Afrizal A."/>
        </authorList>
    </citation>
    <scope>NUCLEOTIDE SEQUENCE</scope>
    <source>
        <strain evidence="1">DSM 29482</strain>
    </source>
</reference>
<gene>
    <name evidence="1" type="ORF">NSA23_09695</name>
</gene>
<dbReference type="AlphaFoldDB" id="A0A9X2S598"/>
<sequence>MGNSISEILKQVEQGKINCEKAIKLIKKESVKTKKIKKASKLKIFIKDEEDNTYINLPSIHFWFLKSFSKIGIIIAKFSLKKKKNIDKDLNTALNILNEIDLNLIFKELKNCGPFNFIYVQEGKDTEIKITVL</sequence>
<comment type="caution">
    <text evidence="1">The sequence shown here is derived from an EMBL/GenBank/DDBJ whole genome shotgun (WGS) entry which is preliminary data.</text>
</comment>
<dbReference type="Proteomes" id="UP001142078">
    <property type="component" value="Unassembled WGS sequence"/>
</dbReference>
<dbReference type="EMBL" id="JANJZL010000005">
    <property type="protein sequence ID" value="MCR2044385.1"/>
    <property type="molecule type" value="Genomic_DNA"/>
</dbReference>